<dbReference type="GO" id="GO:0110155">
    <property type="term" value="P:NAD-cap decapping"/>
    <property type="evidence" value="ECO:0007669"/>
    <property type="project" value="TreeGrafter"/>
</dbReference>
<comment type="similarity">
    <text evidence="2 6">Belongs to the DXO/Dom3Z family.</text>
</comment>
<name>A0A8H7BGT2_9FUNG</name>
<dbReference type="GO" id="GO:0004519">
    <property type="term" value="F:endonuclease activity"/>
    <property type="evidence" value="ECO:0007669"/>
    <property type="project" value="UniProtKB-KW"/>
</dbReference>
<gene>
    <name evidence="8" type="primary">RAI1_1</name>
    <name evidence="8" type="ORF">EC973_002350</name>
</gene>
<feature type="domain" description="RAI1-like" evidence="7">
    <location>
        <begin position="45"/>
        <end position="323"/>
    </location>
</feature>
<dbReference type="GO" id="GO:0046872">
    <property type="term" value="F:metal ion binding"/>
    <property type="evidence" value="ECO:0007669"/>
    <property type="project" value="UniProtKB-KW"/>
</dbReference>
<evidence type="ECO:0000313" key="9">
    <source>
        <dbReference type="Proteomes" id="UP000605846"/>
    </source>
</evidence>
<dbReference type="GO" id="GO:0003723">
    <property type="term" value="F:RNA binding"/>
    <property type="evidence" value="ECO:0007669"/>
    <property type="project" value="UniProtKB-KW"/>
</dbReference>
<accession>A0A8H7BGT2</accession>
<keyword evidence="9" id="KW-1185">Reference proteome</keyword>
<comment type="catalytic activity">
    <reaction evidence="5">
        <text>a 5'-end NAD(+)-phospho-ribonucleoside in mRNA + H2O = a 5'-end phospho-ribonucleoside in mRNA + NAD(+) + H(+)</text>
        <dbReference type="Rhea" id="RHEA:60880"/>
        <dbReference type="Rhea" id="RHEA-COMP:15692"/>
        <dbReference type="Rhea" id="RHEA-COMP:15698"/>
        <dbReference type="ChEBI" id="CHEBI:15377"/>
        <dbReference type="ChEBI" id="CHEBI:15378"/>
        <dbReference type="ChEBI" id="CHEBI:57540"/>
        <dbReference type="ChEBI" id="CHEBI:138282"/>
        <dbReference type="ChEBI" id="CHEBI:144029"/>
    </reaction>
    <physiologicalReaction direction="left-to-right" evidence="5">
        <dbReference type="Rhea" id="RHEA:60881"/>
    </physiologicalReaction>
</comment>
<dbReference type="GO" id="GO:0034353">
    <property type="term" value="F:mRNA 5'-diphosphatase activity"/>
    <property type="evidence" value="ECO:0007669"/>
    <property type="project" value="TreeGrafter"/>
</dbReference>
<evidence type="ECO:0000259" key="7">
    <source>
        <dbReference type="Pfam" id="PF08652"/>
    </source>
</evidence>
<keyword evidence="6" id="KW-0540">Nuclease</keyword>
<keyword evidence="6" id="KW-0694">RNA-binding</keyword>
<comment type="catalytic activity">
    <reaction evidence="3">
        <text>a 5'-end (N(7)-methyl 5'-triphosphoguanosine)-ribonucleoside-ribonucleotide in mRNA + H2O = a (N(7)-methyl 5'-triphosphoguanosine)-nucleoside + a 5'-end phospho-ribonucleoside in mRNA + H(+)</text>
        <dbReference type="Rhea" id="RHEA:66928"/>
        <dbReference type="Rhea" id="RHEA-COMP:15692"/>
        <dbReference type="Rhea" id="RHEA-COMP:17313"/>
        <dbReference type="ChEBI" id="CHEBI:15377"/>
        <dbReference type="ChEBI" id="CHEBI:15378"/>
        <dbReference type="ChEBI" id="CHEBI:138282"/>
        <dbReference type="ChEBI" id="CHEBI:172876"/>
        <dbReference type="ChEBI" id="CHEBI:172877"/>
    </reaction>
    <physiologicalReaction direction="left-to-right" evidence="3">
        <dbReference type="Rhea" id="RHEA:66929"/>
    </physiologicalReaction>
</comment>
<evidence type="ECO:0000256" key="1">
    <source>
        <dbReference type="ARBA" id="ARBA00001968"/>
    </source>
</evidence>
<dbReference type="PANTHER" id="PTHR12395:SF9">
    <property type="entry name" value="DECAPPING AND EXORIBONUCLEASE PROTEIN"/>
    <property type="match status" value="1"/>
</dbReference>
<dbReference type="OrthoDB" id="5853397at2759"/>
<organism evidence="8 9">
    <name type="scientific">Apophysomyces ossiformis</name>
    <dbReference type="NCBI Taxonomy" id="679940"/>
    <lineage>
        <taxon>Eukaryota</taxon>
        <taxon>Fungi</taxon>
        <taxon>Fungi incertae sedis</taxon>
        <taxon>Mucoromycota</taxon>
        <taxon>Mucoromycotina</taxon>
        <taxon>Mucoromycetes</taxon>
        <taxon>Mucorales</taxon>
        <taxon>Mucorineae</taxon>
        <taxon>Mucoraceae</taxon>
        <taxon>Apophysomyces</taxon>
    </lineage>
</organism>
<dbReference type="InterPro" id="IPR013961">
    <property type="entry name" value="RAI1"/>
</dbReference>
<comment type="cofactor">
    <cofactor evidence="1 6">
        <name>a divalent metal cation</name>
        <dbReference type="ChEBI" id="CHEBI:60240"/>
    </cofactor>
</comment>
<dbReference type="Pfam" id="PF08652">
    <property type="entry name" value="RAI1"/>
    <property type="match status" value="1"/>
</dbReference>
<dbReference type="GO" id="GO:0000956">
    <property type="term" value="P:nuclear-transcribed mRNA catabolic process"/>
    <property type="evidence" value="ECO:0007669"/>
    <property type="project" value="TreeGrafter"/>
</dbReference>
<comment type="subcellular location">
    <subcellularLocation>
        <location evidence="6">Nucleus</location>
    </subcellularLocation>
</comment>
<dbReference type="GO" id="GO:0005829">
    <property type="term" value="C:cytosol"/>
    <property type="evidence" value="ECO:0007669"/>
    <property type="project" value="TreeGrafter"/>
</dbReference>
<dbReference type="EC" id="3.6.1.-" evidence="6"/>
<dbReference type="PANTHER" id="PTHR12395">
    <property type="entry name" value="DOM-3 RELATED"/>
    <property type="match status" value="1"/>
</dbReference>
<keyword evidence="6" id="KW-0539">Nucleus</keyword>
<dbReference type="EMBL" id="JABAYA010000163">
    <property type="protein sequence ID" value="KAF7723120.1"/>
    <property type="molecule type" value="Genomic_DNA"/>
</dbReference>
<keyword evidence="6" id="KW-0479">Metal-binding</keyword>
<evidence type="ECO:0000256" key="3">
    <source>
        <dbReference type="ARBA" id="ARBA00044676"/>
    </source>
</evidence>
<evidence type="ECO:0000256" key="5">
    <source>
        <dbReference type="ARBA" id="ARBA00048124"/>
    </source>
</evidence>
<comment type="caution">
    <text evidence="8">The sequence shown here is derived from an EMBL/GenBank/DDBJ whole genome shotgun (WGS) entry which is preliminary data.</text>
</comment>
<dbReference type="AlphaFoldDB" id="A0A8H7BGT2"/>
<evidence type="ECO:0000256" key="4">
    <source>
        <dbReference type="ARBA" id="ARBA00044692"/>
    </source>
</evidence>
<evidence type="ECO:0000256" key="6">
    <source>
        <dbReference type="RuleBase" id="RU367113"/>
    </source>
</evidence>
<keyword evidence="6" id="KW-0378">Hydrolase</keyword>
<keyword evidence="6" id="KW-0547">Nucleotide-binding</keyword>
<protein>
    <recommendedName>
        <fullName evidence="6">Decapping nuclease</fullName>
        <ecNumber evidence="6">3.6.1.-</ecNumber>
    </recommendedName>
</protein>
<comment type="catalytic activity">
    <reaction evidence="4">
        <text>a 5'-end triphospho-ribonucleoside in mRNA + H2O = a 5'-end phospho-ribonucleoside in mRNA + diphosphate + H(+)</text>
        <dbReference type="Rhea" id="RHEA:78683"/>
        <dbReference type="Rhea" id="RHEA-COMP:15692"/>
        <dbReference type="Rhea" id="RHEA-COMP:17164"/>
        <dbReference type="ChEBI" id="CHEBI:15377"/>
        <dbReference type="ChEBI" id="CHEBI:15378"/>
        <dbReference type="ChEBI" id="CHEBI:33019"/>
        <dbReference type="ChEBI" id="CHEBI:138282"/>
        <dbReference type="ChEBI" id="CHEBI:167618"/>
    </reaction>
    <physiologicalReaction direction="left-to-right" evidence="4">
        <dbReference type="Rhea" id="RHEA:78684"/>
    </physiologicalReaction>
</comment>
<reference evidence="8" key="1">
    <citation type="submission" date="2020-01" db="EMBL/GenBank/DDBJ databases">
        <title>Genome Sequencing of Three Apophysomyces-Like Fungal Strains Confirms a Novel Fungal Genus in the Mucoromycota with divergent Burkholderia-like Endosymbiotic Bacteria.</title>
        <authorList>
            <person name="Stajich J.E."/>
            <person name="Macias A.M."/>
            <person name="Carter-House D."/>
            <person name="Lovett B."/>
            <person name="Kasson L.R."/>
            <person name="Berry K."/>
            <person name="Grigoriev I."/>
            <person name="Chang Y."/>
            <person name="Spatafora J."/>
            <person name="Kasson M.T."/>
        </authorList>
    </citation>
    <scope>NUCLEOTIDE SEQUENCE</scope>
    <source>
        <strain evidence="8">NRRL A-21654</strain>
    </source>
</reference>
<evidence type="ECO:0000256" key="2">
    <source>
        <dbReference type="ARBA" id="ARBA00006562"/>
    </source>
</evidence>
<evidence type="ECO:0000313" key="8">
    <source>
        <dbReference type="EMBL" id="KAF7723120.1"/>
    </source>
</evidence>
<dbReference type="GO" id="GO:0005634">
    <property type="term" value="C:nucleus"/>
    <property type="evidence" value="ECO:0007669"/>
    <property type="project" value="UniProtKB-SubCell"/>
</dbReference>
<dbReference type="Proteomes" id="UP000605846">
    <property type="component" value="Unassembled WGS sequence"/>
</dbReference>
<sequence length="328" mass="37863">MSRVTRRVEDILSAGFENLTLKCDTRTFAVAPFRSYITSHLPPNDPQEITSFSLDSKLQVWFDDRELRYYYAPTGKNLMAGYEQYEERDPSLQVDLDSLLDALTHLQKQSKDPDLVQADIVAWRSTIAKFMRIPYSRSQPFAFRATRYKGTVFIEEVETEKRRVPTRIRSDHEKRMCYSGVKFESLCTVSTPEPDKKELEERLTSTAEGCAMYYSVIKTRMGATTLIVGSKIDCIEGKKPAKGGDPTSQYVELATTKAIVNDRHQHNFERHKLLKYWAQSYLAGIPRVVCGFRDEDGQLERIKDYKTSEIPNSVRTKHAQWVSDELNW</sequence>
<proteinExistence type="inferred from homology"/>
<keyword evidence="8" id="KW-0255">Endonuclease</keyword>
<dbReference type="GO" id="GO:0000166">
    <property type="term" value="F:nucleotide binding"/>
    <property type="evidence" value="ECO:0007669"/>
    <property type="project" value="UniProtKB-KW"/>
</dbReference>
<dbReference type="InterPro" id="IPR039039">
    <property type="entry name" value="RAI1-like_fam"/>
</dbReference>
<comment type="function">
    <text evidence="6">Decapping enzyme for NAD-capped RNAs: specifically hydrolyzes the nicotinamide adenine dinucleotide (NAD) cap from a subset of RNAs by removing the entire NAD moiety from the 5'-end of an NAD-capped RNA.</text>
</comment>